<dbReference type="InterPro" id="IPR002509">
    <property type="entry name" value="NODB_dom"/>
</dbReference>
<proteinExistence type="predicted"/>
<dbReference type="SUPFAM" id="SSF88713">
    <property type="entry name" value="Glycoside hydrolase/deacetylase"/>
    <property type="match status" value="1"/>
</dbReference>
<dbReference type="SUPFAM" id="SSF141072">
    <property type="entry name" value="CalX-like"/>
    <property type="match status" value="1"/>
</dbReference>
<dbReference type="Proteomes" id="UP001499882">
    <property type="component" value="Unassembled WGS sequence"/>
</dbReference>
<keyword evidence="4" id="KW-1185">Reference proteome</keyword>
<dbReference type="PROSITE" id="PS51677">
    <property type="entry name" value="NODB"/>
    <property type="match status" value="1"/>
</dbReference>
<evidence type="ECO:0000313" key="4">
    <source>
        <dbReference type="Proteomes" id="UP001499882"/>
    </source>
</evidence>
<evidence type="ECO:0000256" key="1">
    <source>
        <dbReference type="SAM" id="SignalP"/>
    </source>
</evidence>
<name>A0ABP8YAB1_9ACTN</name>
<dbReference type="PANTHER" id="PTHR10587">
    <property type="entry name" value="GLYCOSYL TRANSFERASE-RELATED"/>
    <property type="match status" value="1"/>
</dbReference>
<protein>
    <recommendedName>
        <fullName evidence="2">NodB homology domain-containing protein</fullName>
    </recommendedName>
</protein>
<dbReference type="RefSeq" id="WP_345524945.1">
    <property type="nucleotide sequence ID" value="NZ_BAABKN010000005.1"/>
</dbReference>
<sequence>MRRVLVVGLLLAVLVPMTPGASTAAAPRHRDPVVPCSRGLVALTFDDGPSATVTPKLVRLLQRERVPATFFMIGQHVDAHSEIVRMVDRAGFAIGNHTWAHDDLTTLSGPQIRASIRSTRRALVHAGVEPTSLARPPYGAMDDRVRRVLEGLGYTPVLWSIDPRDWAGASTPQIEARVLGAVRPHRANVVLQHDGVTNSPATLRAISTEISQLRRRGFCFADLDAAGGPTPPVPVATVRADVRRIAEGGRLRLTVRLDRPTSRPTTVGLTAQGRVSASVVRFRVGQTSAHVWLRIPQDRADEHAERAIFGTTGGKGTLPSAARSVRVLDDDPPPLVRADDVTAVSSPLIRTVARVPVRLDRTTDRDVSVLIRTRLGEGRAVIAARSRAAEAQLTIPVGTPDQQVRELPLRIIDATHATLDAPATLVVRPPAVDRATAARQALASVTWPALSVEGLSF</sequence>
<accession>A0ABP8YAB1</accession>
<organism evidence="3 4">
    <name type="scientific">Nocardioides endophyticus</name>
    <dbReference type="NCBI Taxonomy" id="1353775"/>
    <lineage>
        <taxon>Bacteria</taxon>
        <taxon>Bacillati</taxon>
        <taxon>Actinomycetota</taxon>
        <taxon>Actinomycetes</taxon>
        <taxon>Propionibacteriales</taxon>
        <taxon>Nocardioidaceae</taxon>
        <taxon>Nocardioides</taxon>
    </lineage>
</organism>
<feature type="chain" id="PRO_5046774999" description="NodB homology domain-containing protein" evidence="1">
    <location>
        <begin position="25"/>
        <end position="457"/>
    </location>
</feature>
<dbReference type="Pfam" id="PF01522">
    <property type="entry name" value="Polysacc_deac_1"/>
    <property type="match status" value="1"/>
</dbReference>
<gene>
    <name evidence="3" type="ORF">GCM10023350_04650</name>
</gene>
<dbReference type="EMBL" id="BAABKN010000005">
    <property type="protein sequence ID" value="GAA4725241.1"/>
    <property type="molecule type" value="Genomic_DNA"/>
</dbReference>
<feature type="signal peptide" evidence="1">
    <location>
        <begin position="1"/>
        <end position="24"/>
    </location>
</feature>
<dbReference type="InterPro" id="IPR011330">
    <property type="entry name" value="Glyco_hydro/deAcase_b/a-brl"/>
</dbReference>
<reference evidence="4" key="1">
    <citation type="journal article" date="2019" name="Int. J. Syst. Evol. Microbiol.">
        <title>The Global Catalogue of Microorganisms (GCM) 10K type strain sequencing project: providing services to taxonomists for standard genome sequencing and annotation.</title>
        <authorList>
            <consortium name="The Broad Institute Genomics Platform"/>
            <consortium name="The Broad Institute Genome Sequencing Center for Infectious Disease"/>
            <person name="Wu L."/>
            <person name="Ma J."/>
        </authorList>
    </citation>
    <scope>NUCLEOTIDE SEQUENCE [LARGE SCALE GENOMIC DNA]</scope>
    <source>
        <strain evidence="4">JCM 18532</strain>
    </source>
</reference>
<feature type="domain" description="NodB homology" evidence="2">
    <location>
        <begin position="39"/>
        <end position="221"/>
    </location>
</feature>
<dbReference type="InterPro" id="IPR038081">
    <property type="entry name" value="CalX-like_sf"/>
</dbReference>
<keyword evidence="1" id="KW-0732">Signal</keyword>
<dbReference type="Gene3D" id="3.20.20.370">
    <property type="entry name" value="Glycoside hydrolase/deacetylase"/>
    <property type="match status" value="1"/>
</dbReference>
<dbReference type="InterPro" id="IPR050248">
    <property type="entry name" value="Polysacc_deacetylase_ArnD"/>
</dbReference>
<comment type="caution">
    <text evidence="3">The sequence shown here is derived from an EMBL/GenBank/DDBJ whole genome shotgun (WGS) entry which is preliminary data.</text>
</comment>
<dbReference type="CDD" id="cd10917">
    <property type="entry name" value="CE4_NodB_like_6s_7s"/>
    <property type="match status" value="1"/>
</dbReference>
<evidence type="ECO:0000313" key="3">
    <source>
        <dbReference type="EMBL" id="GAA4725241.1"/>
    </source>
</evidence>
<evidence type="ECO:0000259" key="2">
    <source>
        <dbReference type="PROSITE" id="PS51677"/>
    </source>
</evidence>